<dbReference type="AlphaFoldDB" id="A0A498GYC2"/>
<dbReference type="PROSITE" id="PS50801">
    <property type="entry name" value="STAS"/>
    <property type="match status" value="1"/>
</dbReference>
<keyword evidence="3" id="KW-1185">Reference proteome</keyword>
<evidence type="ECO:0000313" key="3">
    <source>
        <dbReference type="Proteomes" id="UP000290932"/>
    </source>
</evidence>
<dbReference type="SUPFAM" id="SSF52091">
    <property type="entry name" value="SpoIIaa-like"/>
    <property type="match status" value="1"/>
</dbReference>
<comment type="caution">
    <text evidence="2">The sequence shown here is derived from an EMBL/GenBank/DDBJ whole genome shotgun (WGS) entry which is preliminary data.</text>
</comment>
<dbReference type="InterPro" id="IPR002645">
    <property type="entry name" value="STAS_dom"/>
</dbReference>
<gene>
    <name evidence="2" type="ORF">ABH15_11745</name>
</gene>
<evidence type="ECO:0000313" key="2">
    <source>
        <dbReference type="EMBL" id="RXE55562.1"/>
    </source>
</evidence>
<dbReference type="Proteomes" id="UP000290932">
    <property type="component" value="Unassembled WGS sequence"/>
</dbReference>
<dbReference type="Pfam" id="PF01740">
    <property type="entry name" value="STAS"/>
    <property type="match status" value="1"/>
</dbReference>
<dbReference type="PANTHER" id="PTHR33495:SF2">
    <property type="entry name" value="ANTI-SIGMA FACTOR ANTAGONIST TM_1081-RELATED"/>
    <property type="match status" value="1"/>
</dbReference>
<dbReference type="CDD" id="cd07043">
    <property type="entry name" value="STAS_anti-anti-sigma_factors"/>
    <property type="match status" value="1"/>
</dbReference>
<organism evidence="2 3">
    <name type="scientific">Methanoculleus taiwanensis</name>
    <dbReference type="NCBI Taxonomy" id="1550565"/>
    <lineage>
        <taxon>Archaea</taxon>
        <taxon>Methanobacteriati</taxon>
        <taxon>Methanobacteriota</taxon>
        <taxon>Stenosarchaea group</taxon>
        <taxon>Methanomicrobia</taxon>
        <taxon>Methanomicrobiales</taxon>
        <taxon>Methanomicrobiaceae</taxon>
        <taxon>Methanoculleus</taxon>
    </lineage>
</organism>
<evidence type="ECO:0000259" key="1">
    <source>
        <dbReference type="PROSITE" id="PS50801"/>
    </source>
</evidence>
<accession>A0A498GYC2</accession>
<name>A0A498GYC2_9EURY</name>
<dbReference type="InterPro" id="IPR036513">
    <property type="entry name" value="STAS_dom_sf"/>
</dbReference>
<dbReference type="PANTHER" id="PTHR33495">
    <property type="entry name" value="ANTI-SIGMA FACTOR ANTAGONIST TM_1081-RELATED-RELATED"/>
    <property type="match status" value="1"/>
</dbReference>
<protein>
    <submittedName>
        <fullName evidence="2">Anti-anti-sigma factor</fullName>
    </submittedName>
</protein>
<dbReference type="EMBL" id="LHQS01000003">
    <property type="protein sequence ID" value="RXE55562.1"/>
    <property type="molecule type" value="Genomic_DNA"/>
</dbReference>
<dbReference type="RefSeq" id="WP_128694593.1">
    <property type="nucleotide sequence ID" value="NZ_LHQS01000003.1"/>
</dbReference>
<dbReference type="OrthoDB" id="117995at2157"/>
<reference evidence="2 3" key="1">
    <citation type="journal article" date="2015" name="Int. J. Syst. Evol. Microbiol.">
        <title>Methanoculleus taiwanensis sp. nov., a methanogen isolated from deep marine sediment at the deformation front area near Taiwan.</title>
        <authorList>
            <person name="Weng C.Y."/>
            <person name="Chen S.C."/>
            <person name="Lai M.C."/>
            <person name="Wu S.Y."/>
            <person name="Lin S."/>
            <person name="Yang T.F."/>
            <person name="Chen P.C."/>
        </authorList>
    </citation>
    <scope>NUCLEOTIDE SEQUENCE [LARGE SCALE GENOMIC DNA]</scope>
    <source>
        <strain evidence="2 3">CYW4</strain>
    </source>
</reference>
<dbReference type="GO" id="GO:0043856">
    <property type="term" value="F:anti-sigma factor antagonist activity"/>
    <property type="evidence" value="ECO:0007669"/>
    <property type="project" value="TreeGrafter"/>
</dbReference>
<sequence length="433" mass="46972">MDIHCERRDGVLIATLTGRLDGFGAGRLSEGIAAALQDDDRAIVLDCSAMTYLSSGGIRVFIALRKRMKERSGSVALAGVGDYPRKVLEMAGVHTILLIYPTRQEAVAASSAPGASLSVLQEIERPSAVQSGVRYSIEPVSRKKSALRVVGSLENVLYARLGEEDIRTLRFSDTGYALGLGALGEDLSDAFSLLGEMVSLHGAMVWLPTDGNNTPDFFAPVKDTGDVRIYSGFNVALDGPFAEIITIETGSEDGITLADLYRLIFSLAEERRLEHAGVVAVAMWSVVAGVCSSGVKHAPVRRCAPADGSSIMDPQNIEEWLAIDEEPKYRGDTMVSFGIGVNRTGDLSSFDPGCIASLSYRHPANPGAEAMYLHNHGVVFRNVPWDGTLDLDTRIRWIVNEGEFVDMRHLLDSTRIRRAKLGVAYITEITREP</sequence>
<feature type="domain" description="STAS" evidence="1">
    <location>
        <begin position="1"/>
        <end position="110"/>
    </location>
</feature>
<dbReference type="Gene3D" id="3.30.750.24">
    <property type="entry name" value="STAS domain"/>
    <property type="match status" value="1"/>
</dbReference>
<proteinExistence type="predicted"/>